<accession>A0A0F9KPZ3</accession>
<gene>
    <name evidence="1" type="ORF">LCGC14_1675430</name>
</gene>
<dbReference type="AlphaFoldDB" id="A0A0F9KPZ3"/>
<sequence>MNVFMHLLTILMVIYMFALPSCAVRHIPSEDIYVMFATPMGPIPLELPKGYLDEENKGETWVPVDEPLVIGEEEI</sequence>
<protein>
    <submittedName>
        <fullName evidence="1">Uncharacterized protein</fullName>
    </submittedName>
</protein>
<proteinExistence type="predicted"/>
<name>A0A0F9KPZ3_9ZZZZ</name>
<comment type="caution">
    <text evidence="1">The sequence shown here is derived from an EMBL/GenBank/DDBJ whole genome shotgun (WGS) entry which is preliminary data.</text>
</comment>
<reference evidence="1" key="1">
    <citation type="journal article" date="2015" name="Nature">
        <title>Complex archaea that bridge the gap between prokaryotes and eukaryotes.</title>
        <authorList>
            <person name="Spang A."/>
            <person name="Saw J.H."/>
            <person name="Jorgensen S.L."/>
            <person name="Zaremba-Niedzwiedzka K."/>
            <person name="Martijn J."/>
            <person name="Lind A.E."/>
            <person name="van Eijk R."/>
            <person name="Schleper C."/>
            <person name="Guy L."/>
            <person name="Ettema T.J."/>
        </authorList>
    </citation>
    <scope>NUCLEOTIDE SEQUENCE</scope>
</reference>
<evidence type="ECO:0000313" key="1">
    <source>
        <dbReference type="EMBL" id="KKM17470.1"/>
    </source>
</evidence>
<organism evidence="1">
    <name type="scientific">marine sediment metagenome</name>
    <dbReference type="NCBI Taxonomy" id="412755"/>
    <lineage>
        <taxon>unclassified sequences</taxon>
        <taxon>metagenomes</taxon>
        <taxon>ecological metagenomes</taxon>
    </lineage>
</organism>
<dbReference type="EMBL" id="LAZR01014444">
    <property type="protein sequence ID" value="KKM17470.1"/>
    <property type="molecule type" value="Genomic_DNA"/>
</dbReference>